<feature type="binding site" description="in other chain" evidence="6">
    <location>
        <position position="35"/>
    </location>
    <ligand>
        <name>NAD(+)</name>
        <dbReference type="ChEBI" id="CHEBI:57540"/>
        <note>ligand shared between two adjacent protomers</note>
    </ligand>
</feature>
<name>D2REC7_ARCPA</name>
<evidence type="ECO:0000256" key="6">
    <source>
        <dbReference type="HAMAP-Rule" id="MF_00304"/>
    </source>
</evidence>
<feature type="binding site" description="in other chain" evidence="6">
    <location>
        <begin position="54"/>
        <end position="55"/>
    </location>
    <ligand>
        <name>NAD(+)</name>
        <dbReference type="ChEBI" id="CHEBI:57540"/>
        <note>ligand shared between two adjacent protomers</note>
    </ligand>
</feature>
<gene>
    <name evidence="6" type="primary">thi4</name>
    <name evidence="7" type="ordered locus">Arcpr_1423</name>
</gene>
<dbReference type="PANTHER" id="PTHR43422:SF3">
    <property type="entry name" value="THIAMINE THIAZOLE SYNTHASE"/>
    <property type="match status" value="1"/>
</dbReference>
<dbReference type="InterPro" id="IPR036188">
    <property type="entry name" value="FAD/NAD-bd_sf"/>
</dbReference>
<dbReference type="GeneID" id="8740111"/>
<comment type="pathway">
    <text evidence="6">Cofactor biosynthesis; thiamine diphosphate biosynthesis.</text>
</comment>
<dbReference type="GO" id="GO:0016763">
    <property type="term" value="F:pentosyltransferase activity"/>
    <property type="evidence" value="ECO:0007669"/>
    <property type="project" value="UniProtKB-UniRule"/>
</dbReference>
<comment type="similarity">
    <text evidence="6">Belongs to the THI4 family.</text>
</comment>
<keyword evidence="2 6" id="KW-0479">Metal-binding</keyword>
<dbReference type="GO" id="GO:0052837">
    <property type="term" value="P:thiazole biosynthetic process"/>
    <property type="evidence" value="ECO:0007669"/>
    <property type="project" value="UniProtKB-UniRule"/>
</dbReference>
<feature type="binding site" description="in other chain" evidence="6">
    <location>
        <position position="167"/>
    </location>
    <ligand>
        <name>Fe cation</name>
        <dbReference type="ChEBI" id="CHEBI:24875"/>
        <note>ligand shared between two adjacent protomers</note>
    </ligand>
</feature>
<evidence type="ECO:0000256" key="4">
    <source>
        <dbReference type="ARBA" id="ARBA00023004"/>
    </source>
</evidence>
<dbReference type="EMBL" id="CP001857">
    <property type="protein sequence ID" value="ADB58471.1"/>
    <property type="molecule type" value="Genomic_DNA"/>
</dbReference>
<sequence length="250" mass="27001">MVDETVISKAIIESYFERLKRCLNVDVIVVGAGPSGLTASYYLSESGFNVCLIEKRLSLGGGIWGGGMFFNKIVVQSQALPILDEFGIGYERYDEEHYVLDAIELAGSLIREVAKRVEVLNGVCVEDVVVRDGVEGVVVNWSATFMSGLHVDPLVLRSKVVVDATGHDAVVCRITAKKTKAFEVKGEGGMYADLAEKLVVEKTGEVYPNLYATGMAVASVYGLPRMGPIFGGMLLSGKKVAELIADKLRS</sequence>
<dbReference type="InterPro" id="IPR002922">
    <property type="entry name" value="Thi4_fam"/>
</dbReference>
<feature type="binding site" description="in other chain" evidence="6">
    <location>
        <position position="62"/>
    </location>
    <ligand>
        <name>NAD(+)</name>
        <dbReference type="ChEBI" id="CHEBI:57540"/>
        <note>ligand shared between two adjacent protomers</note>
    </ligand>
</feature>
<keyword evidence="4 6" id="KW-0408">Iron</keyword>
<dbReference type="PaxDb" id="572546-Arcpr_1423"/>
<keyword evidence="5 6" id="KW-0520">NAD</keyword>
<dbReference type="Pfam" id="PF01946">
    <property type="entry name" value="Thi4"/>
    <property type="match status" value="1"/>
</dbReference>
<keyword evidence="1 6" id="KW-0808">Transferase</keyword>
<dbReference type="GO" id="GO:0009229">
    <property type="term" value="P:thiamine diphosphate biosynthetic process"/>
    <property type="evidence" value="ECO:0007669"/>
    <property type="project" value="UniProtKB-UniRule"/>
</dbReference>
<feature type="binding site" description="in other chain" evidence="6">
    <location>
        <position position="125"/>
    </location>
    <ligand>
        <name>NAD(+)</name>
        <dbReference type="ChEBI" id="CHEBI:57540"/>
        <note>ligand shared between two adjacent protomers</note>
    </ligand>
</feature>
<dbReference type="HAMAP" id="MF_00304">
    <property type="entry name" value="Thi4"/>
    <property type="match status" value="1"/>
</dbReference>
<dbReference type="STRING" id="572546.Arcpr_1423"/>
<proteinExistence type="inferred from homology"/>
<evidence type="ECO:0000256" key="3">
    <source>
        <dbReference type="ARBA" id="ARBA00022977"/>
    </source>
</evidence>
<evidence type="ECO:0000313" key="8">
    <source>
        <dbReference type="Proteomes" id="UP000001901"/>
    </source>
</evidence>
<dbReference type="InterPro" id="IPR022828">
    <property type="entry name" value="Thi4_prok"/>
</dbReference>
<evidence type="ECO:0000256" key="1">
    <source>
        <dbReference type="ARBA" id="ARBA00022679"/>
    </source>
</evidence>
<dbReference type="OrthoDB" id="4240at2157"/>
<evidence type="ECO:0000256" key="5">
    <source>
        <dbReference type="ARBA" id="ARBA00023027"/>
    </source>
</evidence>
<dbReference type="EC" id="2.4.2.59" evidence="6"/>
<dbReference type="PANTHER" id="PTHR43422">
    <property type="entry name" value="THIAMINE THIAZOLE SYNTHASE"/>
    <property type="match status" value="1"/>
</dbReference>
<dbReference type="eggNOG" id="arCOG00574">
    <property type="taxonomic scope" value="Archaea"/>
</dbReference>
<dbReference type="NCBIfam" id="TIGR00292">
    <property type="entry name" value="sulfide-dependent adenosine diphosphate thiazole synthase"/>
    <property type="match status" value="1"/>
</dbReference>
<dbReference type="SUPFAM" id="SSF51905">
    <property type="entry name" value="FAD/NAD(P)-binding domain"/>
    <property type="match status" value="1"/>
</dbReference>
<feature type="binding site" evidence="6">
    <location>
        <position position="152"/>
    </location>
    <ligand>
        <name>Fe cation</name>
        <dbReference type="ChEBI" id="CHEBI:24875"/>
        <note>ligand shared between two adjacent protomers</note>
    </ligand>
</feature>
<dbReference type="RefSeq" id="WP_012940807.1">
    <property type="nucleotide sequence ID" value="NC_013741.1"/>
</dbReference>
<organism evidence="7 8">
    <name type="scientific">Archaeoglobus profundus (strain DSM 5631 / JCM 9629 / NBRC 100127 / Av18)</name>
    <dbReference type="NCBI Taxonomy" id="572546"/>
    <lineage>
        <taxon>Archaea</taxon>
        <taxon>Methanobacteriati</taxon>
        <taxon>Methanobacteriota</taxon>
        <taxon>Archaeoglobi</taxon>
        <taxon>Archaeoglobales</taxon>
        <taxon>Archaeoglobaceae</taxon>
        <taxon>Archaeoglobus</taxon>
    </lineage>
</organism>
<accession>D2REC7</accession>
<feature type="binding site" description="in other chain" evidence="6">
    <location>
        <position position="215"/>
    </location>
    <ligand>
        <name>NAD(+)</name>
        <dbReference type="ChEBI" id="CHEBI:57540"/>
        <note>ligand shared between two adjacent protomers</note>
    </ligand>
</feature>
<dbReference type="GO" id="GO:0005506">
    <property type="term" value="F:iron ion binding"/>
    <property type="evidence" value="ECO:0007669"/>
    <property type="project" value="UniProtKB-UniRule"/>
</dbReference>
<dbReference type="PRINTS" id="PR00411">
    <property type="entry name" value="PNDRDTASEI"/>
</dbReference>
<dbReference type="Gene3D" id="3.50.50.60">
    <property type="entry name" value="FAD/NAD(P)-binding domain"/>
    <property type="match status" value="1"/>
</dbReference>
<comment type="function">
    <text evidence="6">Involved in the biosynthesis of the thiazole moiety of thiamine. Catalyzes the conversion of NAD and glycine to adenosine diphosphate 5-(2-hydroxyethyl)-4-methylthiazole-2-carboxylate (ADT), an adenylated thiazole intermediate, using free sulfide as a source of sulfur.</text>
</comment>
<dbReference type="HOGENOM" id="CLU_053727_2_0_2"/>
<dbReference type="GO" id="GO:0009228">
    <property type="term" value="P:thiamine biosynthetic process"/>
    <property type="evidence" value="ECO:0007669"/>
    <property type="project" value="UniProtKB-KW"/>
</dbReference>
<dbReference type="UniPathway" id="UPA00060"/>
<comment type="cofactor">
    <cofactor evidence="6">
        <name>Fe(2+)</name>
        <dbReference type="ChEBI" id="CHEBI:29033"/>
    </cofactor>
</comment>
<reference evidence="7 8" key="1">
    <citation type="journal article" date="2010" name="Stand. Genomic Sci.">
        <title>Complete genome sequence of Archaeoglobus profundus type strain (AV18).</title>
        <authorList>
            <person name="von Jan M."/>
            <person name="Lapidus A."/>
            <person name="Del Rio T.G."/>
            <person name="Copeland A."/>
            <person name="Tice H."/>
            <person name="Cheng J.F."/>
            <person name="Lucas S."/>
            <person name="Chen F."/>
            <person name="Nolan M."/>
            <person name="Goodwin L."/>
            <person name="Han C."/>
            <person name="Pitluck S."/>
            <person name="Liolios K."/>
            <person name="Ivanova N."/>
            <person name="Mavromatis K."/>
            <person name="Ovchinnikova G."/>
            <person name="Chertkov O."/>
            <person name="Pati A."/>
            <person name="Chen A."/>
            <person name="Palaniappan K."/>
            <person name="Land M."/>
            <person name="Hauser L."/>
            <person name="Chang Y.J."/>
            <person name="Jeffries C.D."/>
            <person name="Saunders E."/>
            <person name="Brettin T."/>
            <person name="Detter J.C."/>
            <person name="Chain P."/>
            <person name="Eichinger K."/>
            <person name="Huber H."/>
            <person name="Spring S."/>
            <person name="Rohde M."/>
            <person name="Goker M."/>
            <person name="Wirth R."/>
            <person name="Woyke T."/>
            <person name="Bristow J."/>
            <person name="Eisen J.A."/>
            <person name="Markowitz V."/>
            <person name="Hugenholtz P."/>
            <person name="Kyrpides N.C."/>
            <person name="Klenk H.P."/>
        </authorList>
    </citation>
    <scope>NUCLEOTIDE SEQUENCE [LARGE SCALE GENOMIC DNA]</scope>
    <source>
        <strain evidence="8">DSM 5631 / JCM 9629 / NBRC 100127 / Av18</strain>
    </source>
</reference>
<dbReference type="AlphaFoldDB" id="D2REC7"/>
<dbReference type="Proteomes" id="UP000001901">
    <property type="component" value="Chromosome"/>
</dbReference>
<comment type="catalytic activity">
    <reaction evidence="6">
        <text>hydrogen sulfide + glycine + NAD(+) = ADP-5-ethyl-4-methylthiazole-2-carboxylate + nicotinamide + 3 H2O + H(+)</text>
        <dbReference type="Rhea" id="RHEA:55704"/>
        <dbReference type="ChEBI" id="CHEBI:15377"/>
        <dbReference type="ChEBI" id="CHEBI:15378"/>
        <dbReference type="ChEBI" id="CHEBI:17154"/>
        <dbReference type="ChEBI" id="CHEBI:29919"/>
        <dbReference type="ChEBI" id="CHEBI:57305"/>
        <dbReference type="ChEBI" id="CHEBI:57540"/>
        <dbReference type="ChEBI" id="CHEBI:139151"/>
        <dbReference type="EC" id="2.4.2.59"/>
    </reaction>
</comment>
<protein>
    <recommendedName>
        <fullName evidence="6">Thiamine thiazole synthase</fullName>
        <ecNumber evidence="6">2.4.2.59</ecNumber>
    </recommendedName>
</protein>
<dbReference type="KEGG" id="apo:Arcpr_1423"/>
<keyword evidence="8" id="KW-1185">Reference proteome</keyword>
<evidence type="ECO:0000313" key="7">
    <source>
        <dbReference type="EMBL" id="ADB58471.1"/>
    </source>
</evidence>
<feature type="binding site" evidence="6">
    <location>
        <begin position="150"/>
        <end position="152"/>
    </location>
    <ligand>
        <name>NAD(+)</name>
        <dbReference type="ChEBI" id="CHEBI:57540"/>
        <note>ligand shared between two adjacent protomers</note>
    </ligand>
</feature>
<evidence type="ECO:0000256" key="2">
    <source>
        <dbReference type="ARBA" id="ARBA00022723"/>
    </source>
</evidence>
<comment type="subunit">
    <text evidence="6">Homooctamer; tetramer of dimers.</text>
</comment>
<feature type="binding site" evidence="6">
    <location>
        <position position="225"/>
    </location>
    <ligand>
        <name>glycine</name>
        <dbReference type="ChEBI" id="CHEBI:57305"/>
    </ligand>
</feature>
<keyword evidence="3 6" id="KW-0784">Thiamine biosynthesis</keyword>
<comment type="caution">
    <text evidence="6">Lacks conserved residue(s) required for the propagation of feature annotation.</text>
</comment>